<dbReference type="EMBL" id="MIJY01000046">
    <property type="protein sequence ID" value="OEG08838.1"/>
    <property type="molecule type" value="Genomic_DNA"/>
</dbReference>
<protein>
    <submittedName>
        <fullName evidence="3">Uncharacterized protein</fullName>
    </submittedName>
</protein>
<evidence type="ECO:0000313" key="4">
    <source>
        <dbReference type="Proteomes" id="UP000095094"/>
    </source>
</evidence>
<dbReference type="Proteomes" id="UP000095094">
    <property type="component" value="Unassembled WGS sequence"/>
</dbReference>
<dbReference type="RefSeq" id="WP_069665149.1">
    <property type="nucleotide sequence ID" value="NZ_JBHUJJ010000001.1"/>
</dbReference>
<evidence type="ECO:0000313" key="3">
    <source>
        <dbReference type="EMBL" id="OEG08838.1"/>
    </source>
</evidence>
<keyword evidence="1" id="KW-0812">Transmembrane</keyword>
<organism evidence="3 4">
    <name type="scientific">Enterococcus termitis</name>
    <dbReference type="NCBI Taxonomy" id="332950"/>
    <lineage>
        <taxon>Bacteria</taxon>
        <taxon>Bacillati</taxon>
        <taxon>Bacillota</taxon>
        <taxon>Bacilli</taxon>
        <taxon>Lactobacillales</taxon>
        <taxon>Enterococcaceae</taxon>
        <taxon>Enterococcus</taxon>
    </lineage>
</organism>
<feature type="transmembrane region" description="Helical" evidence="1">
    <location>
        <begin position="39"/>
        <end position="61"/>
    </location>
</feature>
<name>A0A1E5G7Z9_9ENTE</name>
<evidence type="ECO:0000256" key="1">
    <source>
        <dbReference type="SAM" id="Phobius"/>
    </source>
</evidence>
<reference evidence="3" key="1">
    <citation type="submission" date="2016-09" db="EMBL/GenBank/DDBJ databases">
        <authorList>
            <person name="Capua I."/>
            <person name="De Benedictis P."/>
            <person name="Joannis T."/>
            <person name="Lombin L.H."/>
            <person name="Cattoli G."/>
        </authorList>
    </citation>
    <scope>NUCLEOTIDE SEQUENCE [LARGE SCALE GENOMIC DNA]</scope>
    <source>
        <strain evidence="3">LMG 8895</strain>
    </source>
</reference>
<keyword evidence="1" id="KW-1133">Transmembrane helix</keyword>
<evidence type="ECO:0000313" key="2">
    <source>
        <dbReference type="EMBL" id="OEG08828.1"/>
    </source>
</evidence>
<sequence length="83" mass="9460">MLVELLFKLLFGLIDIIISLIPSFDFQIDLGMLNPVKEVFAFLDNAVSVSLILSILAIIFIRDNFTLIKNIFFAIVRKIPFVD</sequence>
<reference evidence="4" key="2">
    <citation type="submission" date="2016-09" db="EMBL/GenBank/DDBJ databases">
        <authorList>
            <person name="Gulvik C.A."/>
        </authorList>
    </citation>
    <scope>NUCLEOTIDE SEQUENCE [LARGE SCALE GENOMIC DNA]</scope>
    <source>
        <strain evidence="4">LMG 8895</strain>
    </source>
</reference>
<feature type="transmembrane region" description="Helical" evidence="1">
    <location>
        <begin position="5"/>
        <end position="24"/>
    </location>
</feature>
<dbReference type="EMBL" id="MIJY01000046">
    <property type="protein sequence ID" value="OEG08828.1"/>
    <property type="molecule type" value="Genomic_DNA"/>
</dbReference>
<dbReference type="AlphaFoldDB" id="A0A1E5G7Z9"/>
<keyword evidence="1" id="KW-0472">Membrane</keyword>
<keyword evidence="4" id="KW-1185">Reference proteome</keyword>
<proteinExistence type="predicted"/>
<comment type="caution">
    <text evidence="3">The sequence shown here is derived from an EMBL/GenBank/DDBJ whole genome shotgun (WGS) entry which is preliminary data.</text>
</comment>
<accession>A0A1E5G7Z9</accession>
<gene>
    <name evidence="2" type="ORF">BCR25_12915</name>
    <name evidence="3" type="ORF">BCR25_12965</name>
</gene>